<proteinExistence type="predicted"/>
<gene>
    <name evidence="1" type="ORF">CK203_044118</name>
</gene>
<evidence type="ECO:0000313" key="2">
    <source>
        <dbReference type="Proteomes" id="UP000288805"/>
    </source>
</evidence>
<organism evidence="1 2">
    <name type="scientific">Vitis vinifera</name>
    <name type="common">Grape</name>
    <dbReference type="NCBI Taxonomy" id="29760"/>
    <lineage>
        <taxon>Eukaryota</taxon>
        <taxon>Viridiplantae</taxon>
        <taxon>Streptophyta</taxon>
        <taxon>Embryophyta</taxon>
        <taxon>Tracheophyta</taxon>
        <taxon>Spermatophyta</taxon>
        <taxon>Magnoliopsida</taxon>
        <taxon>eudicotyledons</taxon>
        <taxon>Gunneridae</taxon>
        <taxon>Pentapetalae</taxon>
        <taxon>rosids</taxon>
        <taxon>Vitales</taxon>
        <taxon>Vitaceae</taxon>
        <taxon>Viteae</taxon>
        <taxon>Vitis</taxon>
    </lineage>
</organism>
<reference evidence="1 2" key="1">
    <citation type="journal article" date="2018" name="PLoS Genet.">
        <title>Population sequencing reveals clonal diversity and ancestral inbreeding in the grapevine cultivar Chardonnay.</title>
        <authorList>
            <person name="Roach M.J."/>
            <person name="Johnson D.L."/>
            <person name="Bohlmann J."/>
            <person name="van Vuuren H.J."/>
            <person name="Jones S.J."/>
            <person name="Pretorius I.S."/>
            <person name="Schmidt S.A."/>
            <person name="Borneman A.R."/>
        </authorList>
    </citation>
    <scope>NUCLEOTIDE SEQUENCE [LARGE SCALE GENOMIC DNA]</scope>
    <source>
        <strain evidence="2">cv. Chardonnay</strain>
        <tissue evidence="1">Leaf</tissue>
    </source>
</reference>
<name>A0A438HLZ3_VITVI</name>
<dbReference type="EMBL" id="QGNW01000203">
    <property type="protein sequence ID" value="RVW85515.1"/>
    <property type="molecule type" value="Genomic_DNA"/>
</dbReference>
<sequence length="260" mass="29997">MINPSERSRGGNLSLDMRRFSEVIEDLELRDLPLRRVVQCVLPKPVSYHFPILLDGGGVRRGPIPFRFENMWLKEKDFKDLMRLWWEGLNFSGELSFTVSGEAKENYKKWVLLEETSWRQKSREIWLKEGDRNSSFFTEWQMHTKEGTRWLESKLMECGSLRTMKLRMKVGKTFYRGGDFGALSDFNEDKAPGPGGFSMAFWLKLVLAKVISNTQNAFVEGRQIMDAVLIANEAVDSILKSKGGAILCKLDIEKAYDHVE</sequence>
<dbReference type="Proteomes" id="UP000288805">
    <property type="component" value="Unassembled WGS sequence"/>
</dbReference>
<comment type="caution">
    <text evidence="1">The sequence shown here is derived from an EMBL/GenBank/DDBJ whole genome shotgun (WGS) entry which is preliminary data.</text>
</comment>
<dbReference type="AlphaFoldDB" id="A0A438HLZ3"/>
<protein>
    <recommendedName>
        <fullName evidence="3">Reverse transcriptase domain-containing protein</fullName>
    </recommendedName>
</protein>
<evidence type="ECO:0008006" key="3">
    <source>
        <dbReference type="Google" id="ProtNLM"/>
    </source>
</evidence>
<evidence type="ECO:0000313" key="1">
    <source>
        <dbReference type="EMBL" id="RVW85515.1"/>
    </source>
</evidence>
<accession>A0A438HLZ3</accession>